<evidence type="ECO:0000256" key="2">
    <source>
        <dbReference type="ARBA" id="ARBA00023277"/>
    </source>
</evidence>
<feature type="active site" description="Proton donor" evidence="3">
    <location>
        <position position="86"/>
    </location>
</feature>
<protein>
    <recommendedName>
        <fullName evidence="3">N-acetylmuramic acid 6-phosphate etherase</fullName>
        <shortName evidence="3">MurNAc-6-P etherase</shortName>
        <ecNumber evidence="3">4.2.1.126</ecNumber>
    </recommendedName>
    <alternativeName>
        <fullName evidence="3">N-acetylmuramic acid 6-phosphate hydrolase</fullName>
    </alternativeName>
    <alternativeName>
        <fullName evidence="3">N-acetylmuramic acid 6-phosphate lyase</fullName>
    </alternativeName>
</protein>
<dbReference type="InterPro" id="IPR001347">
    <property type="entry name" value="SIS_dom"/>
</dbReference>
<feature type="compositionally biased region" description="Polar residues" evidence="4">
    <location>
        <begin position="8"/>
        <end position="18"/>
    </location>
</feature>
<keyword evidence="2 3" id="KW-0119">Carbohydrate metabolism</keyword>
<comment type="pathway">
    <text evidence="3">Amino-sugar metabolism; N-acetylmuramate degradation.</text>
</comment>
<dbReference type="Gene3D" id="3.40.50.10490">
    <property type="entry name" value="Glucose-6-phosphate isomerase like protein, domain 1"/>
    <property type="match status" value="1"/>
</dbReference>
<accession>A0A1H3F7Z2</accession>
<dbReference type="PANTHER" id="PTHR10088">
    <property type="entry name" value="GLUCOKINASE REGULATORY PROTEIN"/>
    <property type="match status" value="1"/>
</dbReference>
<proteinExistence type="inferred from homology"/>
<feature type="active site" evidence="3">
    <location>
        <position position="117"/>
    </location>
</feature>
<dbReference type="PROSITE" id="PS51464">
    <property type="entry name" value="SIS"/>
    <property type="match status" value="1"/>
</dbReference>
<dbReference type="InterPro" id="IPR040190">
    <property type="entry name" value="MURQ/GCKR"/>
</dbReference>
<dbReference type="InterPro" id="IPR005486">
    <property type="entry name" value="Glucokinase_regulatory_CS"/>
</dbReference>
<comment type="miscellaneous">
    <text evidence="3">A lyase-type mechanism (elimination/hydration) is suggested for the cleavage of the lactyl ether bond of MurNAc 6-phosphate, with the formation of an alpha,beta-unsaturated aldehyde intermediate with (E)-stereochemistry, followed by the syn addition of water to give product.</text>
</comment>
<dbReference type="InterPro" id="IPR005488">
    <property type="entry name" value="Etherase_MurQ"/>
</dbReference>
<dbReference type="CDD" id="cd05007">
    <property type="entry name" value="SIS_Etherase"/>
    <property type="match status" value="1"/>
</dbReference>
<evidence type="ECO:0000313" key="6">
    <source>
        <dbReference type="EMBL" id="SDX86478.1"/>
    </source>
</evidence>
<dbReference type="InterPro" id="IPR046348">
    <property type="entry name" value="SIS_dom_sf"/>
</dbReference>
<evidence type="ECO:0000256" key="3">
    <source>
        <dbReference type="HAMAP-Rule" id="MF_00068"/>
    </source>
</evidence>
<gene>
    <name evidence="3" type="primary">murQ</name>
    <name evidence="6" type="ORF">SAMN04488081_1536</name>
</gene>
<reference evidence="6 7" key="1">
    <citation type="submission" date="2016-10" db="EMBL/GenBank/DDBJ databases">
        <authorList>
            <person name="Varghese N."/>
            <person name="Submissions S."/>
        </authorList>
    </citation>
    <scope>NUCLEOTIDE SEQUENCE [LARGE SCALE GENOMIC DNA]</scope>
    <source>
        <strain evidence="6 7">DSM 20748</strain>
    </source>
</reference>
<evidence type="ECO:0000256" key="1">
    <source>
        <dbReference type="ARBA" id="ARBA00023239"/>
    </source>
</evidence>
<comment type="catalytic activity">
    <reaction evidence="3">
        <text>N-acetyl-D-muramate 6-phosphate + H2O = N-acetyl-D-glucosamine 6-phosphate + (R)-lactate</text>
        <dbReference type="Rhea" id="RHEA:26410"/>
        <dbReference type="ChEBI" id="CHEBI:15377"/>
        <dbReference type="ChEBI" id="CHEBI:16004"/>
        <dbReference type="ChEBI" id="CHEBI:57513"/>
        <dbReference type="ChEBI" id="CHEBI:58722"/>
        <dbReference type="EC" id="4.2.1.126"/>
    </reaction>
</comment>
<keyword evidence="7" id="KW-1185">Reference proteome</keyword>
<dbReference type="NCBIfam" id="NF009222">
    <property type="entry name" value="PRK12570.1"/>
    <property type="match status" value="1"/>
</dbReference>
<dbReference type="Proteomes" id="UP000198647">
    <property type="component" value="Unassembled WGS sequence"/>
</dbReference>
<dbReference type="NCBIfam" id="NF003915">
    <property type="entry name" value="PRK05441.1"/>
    <property type="match status" value="1"/>
</dbReference>
<evidence type="ECO:0000313" key="7">
    <source>
        <dbReference type="Proteomes" id="UP000198647"/>
    </source>
</evidence>
<dbReference type="EMBL" id="FNOS01000003">
    <property type="protein sequence ID" value="SDX86478.1"/>
    <property type="molecule type" value="Genomic_DNA"/>
</dbReference>
<dbReference type="Gene3D" id="1.10.8.1080">
    <property type="match status" value="1"/>
</dbReference>
<sequence>MGEEKLQSLVTESRNPDSMSIDMESTMGMLEIMNREDARVAEAVARVLPEVAEVVEKTVESLKKGGRLFYAGAGTSGRVGFMDASECPPTFMTPPEQIQAIMAGGGEAFEQAKENAEDEEEAGYRDLDAASPDDRDVVIGITASGRTPYPVGTLKRAGEAGAYTVALSCNPEALISTYADTAIEVIVGPEVLTGSTRLKAATSHKMILNMISTSVMIQLGKVYENLMVDVHASNYKLRRRAESILKTVTDTGEEEASLLLKNANYEVKTAIMMKKADISYEKAKEILDACDGYLRKAESSISH</sequence>
<dbReference type="SUPFAM" id="SSF53697">
    <property type="entry name" value="SIS domain"/>
    <property type="match status" value="1"/>
</dbReference>
<keyword evidence="1 3" id="KW-0456">Lyase</keyword>
<comment type="subunit">
    <text evidence="3">Homodimer.</text>
</comment>
<organism evidence="6 7">
    <name type="scientific">Salimicrobium album</name>
    <dbReference type="NCBI Taxonomy" id="50717"/>
    <lineage>
        <taxon>Bacteria</taxon>
        <taxon>Bacillati</taxon>
        <taxon>Bacillota</taxon>
        <taxon>Bacilli</taxon>
        <taxon>Bacillales</taxon>
        <taxon>Bacillaceae</taxon>
        <taxon>Salimicrobium</taxon>
    </lineage>
</organism>
<dbReference type="NCBIfam" id="TIGR00274">
    <property type="entry name" value="N-acetylmuramic acid 6-phosphate etherase"/>
    <property type="match status" value="1"/>
</dbReference>
<dbReference type="PROSITE" id="PS01272">
    <property type="entry name" value="GCKR"/>
    <property type="match status" value="1"/>
</dbReference>
<dbReference type="Pfam" id="PF22645">
    <property type="entry name" value="GKRP_SIS_N"/>
    <property type="match status" value="1"/>
</dbReference>
<comment type="caution">
    <text evidence="6">The sequence shown here is derived from an EMBL/GenBank/DDBJ whole genome shotgun (WGS) entry which is preliminary data.</text>
</comment>
<evidence type="ECO:0000256" key="4">
    <source>
        <dbReference type="SAM" id="MobiDB-lite"/>
    </source>
</evidence>
<dbReference type="EC" id="4.2.1.126" evidence="3"/>
<feature type="domain" description="SIS" evidence="5">
    <location>
        <begin position="58"/>
        <end position="221"/>
    </location>
</feature>
<dbReference type="PANTHER" id="PTHR10088:SF4">
    <property type="entry name" value="GLUCOKINASE REGULATORY PROTEIN"/>
    <property type="match status" value="1"/>
</dbReference>
<dbReference type="RefSeq" id="WP_093106855.1">
    <property type="nucleotide sequence ID" value="NZ_FNOS01000003.1"/>
</dbReference>
<dbReference type="HAMAP" id="MF_00068">
    <property type="entry name" value="MurQ"/>
    <property type="match status" value="1"/>
</dbReference>
<name>A0A1H3F7Z2_9BACI</name>
<feature type="region of interest" description="Disordered" evidence="4">
    <location>
        <begin position="1"/>
        <end position="20"/>
    </location>
</feature>
<comment type="similarity">
    <text evidence="3">Belongs to the GCKR-like family. MurNAc-6-P etherase subfamily.</text>
</comment>
<evidence type="ECO:0000259" key="5">
    <source>
        <dbReference type="PROSITE" id="PS51464"/>
    </source>
</evidence>
<comment type="function">
    <text evidence="3">Specifically catalyzes the cleavage of the D-lactyl ether substituent of MurNAc 6-phosphate, producing GlcNAc 6-phosphate and D-lactate.</text>
</comment>